<proteinExistence type="predicted"/>
<feature type="transmembrane region" description="Helical" evidence="1">
    <location>
        <begin position="205"/>
        <end position="226"/>
    </location>
</feature>
<evidence type="ECO:0000259" key="2">
    <source>
        <dbReference type="Pfam" id="PF00462"/>
    </source>
</evidence>
<keyword evidence="1" id="KW-1133">Transmembrane helix</keyword>
<keyword evidence="1" id="KW-0812">Transmembrane</keyword>
<sequence length="399" mass="43552">MVRYGRSGTGLLVLLFCLFISQGLGLTSEPAPDLEVFVRTGCPHCEAAKEFLEQLRRAHPDLRILFHDIALDRDALARLDRLAQDQALPVVGVPAFYLNGELIVGYQDDQTTGARLLAMLNRPPGMPAVEPFAACRPAQPECQAKAQSTAEAESIVLPWVGRVSVAELGLPLFTLAIGLLDGFNPCAMWVLLFLLSLLATLRDRVAMVLISGTFVLVSGLIYFAFMAAWLNLFLLIGLSHAVQLILGALAIGIGLVNVKDFFAFRRGLSFSIPDSAKPGLYARIRRIVQAEHRLGAMAGVIVLAGLVNLVELLCTAGFPALYTQVLSTYHLPAWHYYAYLGLYNLAYIADDALMVTLAVVTLGRRKLEEREGRWLKLLSGAVMIALGLLLIVKPSLLTR</sequence>
<evidence type="ECO:0000313" key="3">
    <source>
        <dbReference type="EMBL" id="CAE6760236.1"/>
    </source>
</evidence>
<gene>
    <name evidence="3" type="ORF">NSPZN2_30608</name>
</gene>
<keyword evidence="1" id="KW-0472">Membrane</keyword>
<feature type="transmembrane region" description="Helical" evidence="1">
    <location>
        <begin position="374"/>
        <end position="392"/>
    </location>
</feature>
<dbReference type="PROSITE" id="PS51354">
    <property type="entry name" value="GLUTAREDOXIN_2"/>
    <property type="match status" value="1"/>
</dbReference>
<keyword evidence="4" id="KW-1185">Reference proteome</keyword>
<name>A0ABN7LS17_9BACT</name>
<dbReference type="EMBL" id="CAJNBJ010000016">
    <property type="protein sequence ID" value="CAE6760236.1"/>
    <property type="molecule type" value="Genomic_DNA"/>
</dbReference>
<accession>A0ABN7LS17</accession>
<reference evidence="3 4" key="1">
    <citation type="submission" date="2021-02" db="EMBL/GenBank/DDBJ databases">
        <authorList>
            <person name="Han P."/>
        </authorList>
    </citation>
    <scope>NUCLEOTIDE SEQUENCE [LARGE SCALE GENOMIC DNA]</scope>
    <source>
        <strain evidence="3">Candidatus Nitrospira sp. ZN2</strain>
    </source>
</reference>
<feature type="transmembrane region" description="Helical" evidence="1">
    <location>
        <begin position="342"/>
        <end position="362"/>
    </location>
</feature>
<organism evidence="3 4">
    <name type="scientific">Nitrospira defluvii</name>
    <dbReference type="NCBI Taxonomy" id="330214"/>
    <lineage>
        <taxon>Bacteria</taxon>
        <taxon>Pseudomonadati</taxon>
        <taxon>Nitrospirota</taxon>
        <taxon>Nitrospiria</taxon>
        <taxon>Nitrospirales</taxon>
        <taxon>Nitrospiraceae</taxon>
        <taxon>Nitrospira</taxon>
    </lineage>
</organism>
<dbReference type="SUPFAM" id="SSF52833">
    <property type="entry name" value="Thioredoxin-like"/>
    <property type="match status" value="1"/>
</dbReference>
<evidence type="ECO:0000256" key="1">
    <source>
        <dbReference type="SAM" id="Phobius"/>
    </source>
</evidence>
<dbReference type="Pfam" id="PF00462">
    <property type="entry name" value="Glutaredoxin"/>
    <property type="match status" value="1"/>
</dbReference>
<comment type="caution">
    <text evidence="3">The sequence shown here is derived from an EMBL/GenBank/DDBJ whole genome shotgun (WGS) entry which is preliminary data.</text>
</comment>
<dbReference type="InterPro" id="IPR002109">
    <property type="entry name" value="Glutaredoxin"/>
</dbReference>
<evidence type="ECO:0000313" key="4">
    <source>
        <dbReference type="Proteomes" id="UP000675880"/>
    </source>
</evidence>
<feature type="transmembrane region" description="Helical" evidence="1">
    <location>
        <begin position="172"/>
        <end position="198"/>
    </location>
</feature>
<protein>
    <submittedName>
        <fullName evidence="3">NrdH-redoxin</fullName>
    </submittedName>
</protein>
<dbReference type="InterPro" id="IPR011767">
    <property type="entry name" value="GLR_AS"/>
</dbReference>
<feature type="domain" description="Glutaredoxin" evidence="2">
    <location>
        <begin position="35"/>
        <end position="103"/>
    </location>
</feature>
<dbReference type="Proteomes" id="UP000675880">
    <property type="component" value="Unassembled WGS sequence"/>
</dbReference>
<dbReference type="Gene3D" id="3.40.30.10">
    <property type="entry name" value="Glutaredoxin"/>
    <property type="match status" value="1"/>
</dbReference>
<dbReference type="InterPro" id="IPR036249">
    <property type="entry name" value="Thioredoxin-like_sf"/>
</dbReference>
<dbReference type="PROSITE" id="PS00195">
    <property type="entry name" value="GLUTAREDOXIN_1"/>
    <property type="match status" value="1"/>
</dbReference>
<feature type="transmembrane region" description="Helical" evidence="1">
    <location>
        <begin position="232"/>
        <end position="256"/>
    </location>
</feature>
<feature type="transmembrane region" description="Helical" evidence="1">
    <location>
        <begin position="294"/>
        <end position="322"/>
    </location>
</feature>